<dbReference type="SUPFAM" id="SSF160935">
    <property type="entry name" value="VPA0735-like"/>
    <property type="match status" value="1"/>
</dbReference>
<dbReference type="InterPro" id="IPR010621">
    <property type="entry name" value="DUF1214"/>
</dbReference>
<dbReference type="RefSeq" id="WP_133774282.1">
    <property type="nucleotide sequence ID" value="NZ_SNZR01000017.1"/>
</dbReference>
<gene>
    <name evidence="3" type="ORF">EV668_4468</name>
</gene>
<organism evidence="3 4">
    <name type="scientific">Enterovirga rhinocerotis</name>
    <dbReference type="NCBI Taxonomy" id="1339210"/>
    <lineage>
        <taxon>Bacteria</taxon>
        <taxon>Pseudomonadati</taxon>
        <taxon>Pseudomonadota</taxon>
        <taxon>Alphaproteobacteria</taxon>
        <taxon>Hyphomicrobiales</taxon>
        <taxon>Methylobacteriaceae</taxon>
        <taxon>Enterovirga</taxon>
    </lineage>
</organism>
<evidence type="ECO:0000259" key="1">
    <source>
        <dbReference type="Pfam" id="PF06742"/>
    </source>
</evidence>
<dbReference type="OrthoDB" id="9777345at2"/>
<dbReference type="InterPro" id="IPR037050">
    <property type="entry name" value="DUF1254_sf"/>
</dbReference>
<dbReference type="Gene3D" id="2.60.40.1610">
    <property type="entry name" value="Domain of unknown function DUF1254"/>
    <property type="match status" value="1"/>
</dbReference>
<sequence>MGRTTTSPPSRRQALLVLGGIAAGLSATSAATARAGLSGDQARELARQAYVYAYPLVKNYLSIYQFAIDAKGSQYKGPPNQVNNLARVFTPQDTGVITPNSDTPYSFLILDLRREPLVVTLPKIDDGRYYSLQIVDLYTNNVDYLGTRKDGNGGGDFLIAGPGWTGPVPAGIRRIVRLSTELGYSQFRTQLFERTDIDRVKAIQAGYRAVPLSAFTGTQAPPEPAAIDYPAISEASFDERFWRYANLLLGFCPVLEGERALRDDFARLGIGGGLPWPPKDAVPETVTKIGEGARQGHEEIASALSKVTSSAGLFGSPEEMAGKYLQRAVGAMGGIYGNTIEETLYPSYMVDEAGAPLDTAKTNYTLTFAPGALPPVDAFWSVTMYHADTQFLVENPLRRYLINSAMLAGLKRDPGGGITLHLQHASPGPEREANWLPAPDGPMNVVMRLYLPRAEALSGAWKAPPVVASGPAKR</sequence>
<dbReference type="Proteomes" id="UP000295122">
    <property type="component" value="Unassembled WGS sequence"/>
</dbReference>
<reference evidence="3 4" key="1">
    <citation type="submission" date="2019-03" db="EMBL/GenBank/DDBJ databases">
        <title>Genomic Encyclopedia of Type Strains, Phase IV (KMG-IV): sequencing the most valuable type-strain genomes for metagenomic binning, comparative biology and taxonomic classification.</title>
        <authorList>
            <person name="Goeker M."/>
        </authorList>
    </citation>
    <scope>NUCLEOTIDE SEQUENCE [LARGE SCALE GENOMIC DNA]</scope>
    <source>
        <strain evidence="3 4">DSM 25903</strain>
    </source>
</reference>
<evidence type="ECO:0000313" key="4">
    <source>
        <dbReference type="Proteomes" id="UP000295122"/>
    </source>
</evidence>
<keyword evidence="4" id="KW-1185">Reference proteome</keyword>
<evidence type="ECO:0008006" key="5">
    <source>
        <dbReference type="Google" id="ProtNLM"/>
    </source>
</evidence>
<dbReference type="Pfam" id="PF06742">
    <property type="entry name" value="DUF1214"/>
    <property type="match status" value="1"/>
</dbReference>
<evidence type="ECO:0000313" key="3">
    <source>
        <dbReference type="EMBL" id="TDR85347.1"/>
    </source>
</evidence>
<dbReference type="Pfam" id="PF06863">
    <property type="entry name" value="DUF1254"/>
    <property type="match status" value="1"/>
</dbReference>
<dbReference type="PANTHER" id="PTHR36509">
    <property type="entry name" value="BLL3101 PROTEIN"/>
    <property type="match status" value="1"/>
</dbReference>
<dbReference type="InterPro" id="IPR010679">
    <property type="entry name" value="DUF1254"/>
</dbReference>
<proteinExistence type="predicted"/>
<protein>
    <recommendedName>
        <fullName evidence="5">Cell envelope protein</fullName>
    </recommendedName>
</protein>
<name>A0A4R7BN48_9HYPH</name>
<dbReference type="EMBL" id="SNZR01000017">
    <property type="protein sequence ID" value="TDR85347.1"/>
    <property type="molecule type" value="Genomic_DNA"/>
</dbReference>
<dbReference type="AlphaFoldDB" id="A0A4R7BN48"/>
<feature type="domain" description="DUF1214" evidence="1">
    <location>
        <begin position="342"/>
        <end position="453"/>
    </location>
</feature>
<evidence type="ECO:0000259" key="2">
    <source>
        <dbReference type="Pfam" id="PF06863"/>
    </source>
</evidence>
<dbReference type="InterPro" id="IPR006311">
    <property type="entry name" value="TAT_signal"/>
</dbReference>
<dbReference type="PANTHER" id="PTHR36509:SF2">
    <property type="entry name" value="BLL3101 PROTEIN"/>
    <property type="match status" value="1"/>
</dbReference>
<comment type="caution">
    <text evidence="3">The sequence shown here is derived from an EMBL/GenBank/DDBJ whole genome shotgun (WGS) entry which is preliminary data.</text>
</comment>
<dbReference type="Gene3D" id="2.60.120.600">
    <property type="entry name" value="Domain of unknown function DUF1214, C-terminal domain"/>
    <property type="match status" value="1"/>
</dbReference>
<dbReference type="InterPro" id="IPR037049">
    <property type="entry name" value="DUF1214_C_sf"/>
</dbReference>
<accession>A0A4R7BN48</accession>
<dbReference type="PROSITE" id="PS51318">
    <property type="entry name" value="TAT"/>
    <property type="match status" value="1"/>
</dbReference>
<feature type="domain" description="DUF1254" evidence="2">
    <location>
        <begin position="79"/>
        <end position="211"/>
    </location>
</feature>